<dbReference type="RefSeq" id="WP_217349024.1">
    <property type="nucleotide sequence ID" value="NZ_MPRK01000206.1"/>
</dbReference>
<keyword evidence="2" id="KW-1185">Reference proteome</keyword>
<name>A0A1T2KZP2_9GAMM</name>
<organism evidence="1 2">
    <name type="scientific">Solemya elarraichensis gill symbiont</name>
    <dbReference type="NCBI Taxonomy" id="1918949"/>
    <lineage>
        <taxon>Bacteria</taxon>
        <taxon>Pseudomonadati</taxon>
        <taxon>Pseudomonadota</taxon>
        <taxon>Gammaproteobacteria</taxon>
        <taxon>sulfur-oxidizing symbionts</taxon>
    </lineage>
</organism>
<reference evidence="1 2" key="1">
    <citation type="submission" date="2016-11" db="EMBL/GenBank/DDBJ databases">
        <title>Mixed transmission modes and dynamic genome evolution in an obligate animal-bacterial symbiosis.</title>
        <authorList>
            <person name="Russell S.L."/>
            <person name="Corbett-Detig R.B."/>
            <person name="Cavanaugh C.M."/>
        </authorList>
    </citation>
    <scope>NUCLEOTIDE SEQUENCE [LARGE SCALE GENOMIC DNA]</scope>
    <source>
        <strain evidence="1">Sp-SM6</strain>
    </source>
</reference>
<proteinExistence type="predicted"/>
<gene>
    <name evidence="1" type="ORF">BOW52_09085</name>
</gene>
<comment type="caution">
    <text evidence="1">The sequence shown here is derived from an EMBL/GenBank/DDBJ whole genome shotgun (WGS) entry which is preliminary data.</text>
</comment>
<accession>A0A1T2KZP2</accession>
<evidence type="ECO:0000313" key="2">
    <source>
        <dbReference type="Proteomes" id="UP000190198"/>
    </source>
</evidence>
<sequence>MQHDRLIPAIDCLLFVASSICVETERRETRWFDFHNQLMCRGLAMSGCGFWVVSLSGLV</sequence>
<protein>
    <submittedName>
        <fullName evidence="1">Uncharacterized protein</fullName>
    </submittedName>
</protein>
<dbReference type="AlphaFoldDB" id="A0A1T2KZP2"/>
<dbReference type="Proteomes" id="UP000190198">
    <property type="component" value="Unassembled WGS sequence"/>
</dbReference>
<dbReference type="EMBL" id="MPRK01000206">
    <property type="protein sequence ID" value="OOZ38186.1"/>
    <property type="molecule type" value="Genomic_DNA"/>
</dbReference>
<evidence type="ECO:0000313" key="1">
    <source>
        <dbReference type="EMBL" id="OOZ38186.1"/>
    </source>
</evidence>